<dbReference type="PROSITE" id="PS51202">
    <property type="entry name" value="RCK_C"/>
    <property type="match status" value="1"/>
</dbReference>
<feature type="domain" description="RCK C-terminal" evidence="1">
    <location>
        <begin position="146"/>
        <end position="229"/>
    </location>
</feature>
<dbReference type="EMBL" id="DVLX01000089">
    <property type="protein sequence ID" value="HIU00079.1"/>
    <property type="molecule type" value="Genomic_DNA"/>
</dbReference>
<dbReference type="InterPro" id="IPR003148">
    <property type="entry name" value="RCK_N"/>
</dbReference>
<reference evidence="2" key="1">
    <citation type="submission" date="2020-10" db="EMBL/GenBank/DDBJ databases">
        <authorList>
            <person name="Gilroy R."/>
        </authorList>
    </citation>
    <scope>NUCLEOTIDE SEQUENCE</scope>
    <source>
        <strain evidence="2">CHK176-22527</strain>
    </source>
</reference>
<gene>
    <name evidence="2" type="ORF">IAD12_07475</name>
</gene>
<dbReference type="Gene3D" id="3.30.70.1450">
    <property type="entry name" value="Regulator of K+ conductance, C-terminal domain"/>
    <property type="match status" value="1"/>
</dbReference>
<dbReference type="SUPFAM" id="SSF51735">
    <property type="entry name" value="NAD(P)-binding Rossmann-fold domains"/>
    <property type="match status" value="1"/>
</dbReference>
<dbReference type="GO" id="GO:0006813">
    <property type="term" value="P:potassium ion transport"/>
    <property type="evidence" value="ECO:0007669"/>
    <property type="project" value="InterPro"/>
</dbReference>
<reference evidence="2" key="2">
    <citation type="journal article" date="2021" name="PeerJ">
        <title>Extensive microbial diversity within the chicken gut microbiome revealed by metagenomics and culture.</title>
        <authorList>
            <person name="Gilroy R."/>
            <person name="Ravi A."/>
            <person name="Getino M."/>
            <person name="Pursley I."/>
            <person name="Horton D.L."/>
            <person name="Alikhan N.F."/>
            <person name="Baker D."/>
            <person name="Gharbi K."/>
            <person name="Hall N."/>
            <person name="Watson M."/>
            <person name="Adriaenssens E.M."/>
            <person name="Foster-Nyarko E."/>
            <person name="Jarju S."/>
            <person name="Secka A."/>
            <person name="Antonio M."/>
            <person name="Oren A."/>
            <person name="Chaudhuri R.R."/>
            <person name="La Ragione R."/>
            <person name="Hildebrand F."/>
            <person name="Pallen M.J."/>
        </authorList>
    </citation>
    <scope>NUCLEOTIDE SEQUENCE</scope>
    <source>
        <strain evidence="2">CHK176-22527</strain>
    </source>
</reference>
<dbReference type="InterPro" id="IPR036291">
    <property type="entry name" value="NAD(P)-bd_dom_sf"/>
</dbReference>
<accession>A0A9D1HD79</accession>
<protein>
    <submittedName>
        <fullName evidence="2">TrkA family potassium uptake protein</fullName>
    </submittedName>
</protein>
<organism evidence="2 3">
    <name type="scientific">Candidatus Allocopromorpha excrementavium</name>
    <dbReference type="NCBI Taxonomy" id="2840741"/>
    <lineage>
        <taxon>Bacteria</taxon>
        <taxon>Bacillati</taxon>
        <taxon>Bacillota</taxon>
        <taxon>Clostridia</taxon>
        <taxon>Eubacteriales</taxon>
        <taxon>Eubacteriaceae</taxon>
        <taxon>Eubacteriaceae incertae sedis</taxon>
        <taxon>Candidatus Allocopromorpha</taxon>
    </lineage>
</organism>
<dbReference type="PANTHER" id="PTHR43833">
    <property type="entry name" value="POTASSIUM CHANNEL PROTEIN 2-RELATED-RELATED"/>
    <property type="match status" value="1"/>
</dbReference>
<evidence type="ECO:0000313" key="3">
    <source>
        <dbReference type="Proteomes" id="UP000824159"/>
    </source>
</evidence>
<dbReference type="SUPFAM" id="SSF116726">
    <property type="entry name" value="TrkA C-terminal domain-like"/>
    <property type="match status" value="1"/>
</dbReference>
<dbReference type="InterPro" id="IPR036721">
    <property type="entry name" value="RCK_C_sf"/>
</dbReference>
<dbReference type="AlphaFoldDB" id="A0A9D1HD79"/>
<evidence type="ECO:0000259" key="1">
    <source>
        <dbReference type="PROSITE" id="PS51202"/>
    </source>
</evidence>
<sequence length="229" mass="25485">MKPREKRAAETKKTGFGIIGLGRFGTALAKTLSEAGAEVMVIDGDETKLRQVRDYVQDAFKLGKLTKEALEETGIGECETVIVCIGEKIDVNLLTTLNVINLGVPRVISKADSVEHMEILEKIGAEFVQPETETATRLAAVLLSSRSMDMMRLNDDYVVSEIKINDRLSGKRLKDLHLDKYGIKLVAIEREEGIMTDTEDDGIMLEENDAIVVLGKFANIDRFEKRKLK</sequence>
<name>A0A9D1HD79_9FIRM</name>
<dbReference type="Pfam" id="PF02080">
    <property type="entry name" value="TrkA_C"/>
    <property type="match status" value="1"/>
</dbReference>
<dbReference type="Pfam" id="PF02254">
    <property type="entry name" value="TrkA_N"/>
    <property type="match status" value="1"/>
</dbReference>
<dbReference type="InterPro" id="IPR006037">
    <property type="entry name" value="RCK_C"/>
</dbReference>
<dbReference type="InterPro" id="IPR050721">
    <property type="entry name" value="Trk_Ktr_HKT_K-transport"/>
</dbReference>
<dbReference type="GO" id="GO:0008324">
    <property type="term" value="F:monoatomic cation transmembrane transporter activity"/>
    <property type="evidence" value="ECO:0007669"/>
    <property type="project" value="InterPro"/>
</dbReference>
<evidence type="ECO:0000313" key="2">
    <source>
        <dbReference type="EMBL" id="HIU00079.1"/>
    </source>
</evidence>
<proteinExistence type="predicted"/>
<comment type="caution">
    <text evidence="2">The sequence shown here is derived from an EMBL/GenBank/DDBJ whole genome shotgun (WGS) entry which is preliminary data.</text>
</comment>
<dbReference type="Proteomes" id="UP000824159">
    <property type="component" value="Unassembled WGS sequence"/>
</dbReference>
<dbReference type="Gene3D" id="3.40.50.720">
    <property type="entry name" value="NAD(P)-binding Rossmann-like Domain"/>
    <property type="match status" value="1"/>
</dbReference>
<dbReference type="PANTHER" id="PTHR43833:SF7">
    <property type="entry name" value="KTR SYSTEM POTASSIUM UPTAKE PROTEIN C"/>
    <property type="match status" value="1"/>
</dbReference>